<feature type="domain" description="DZANK-type" evidence="1">
    <location>
        <begin position="405"/>
        <end position="448"/>
    </location>
</feature>
<evidence type="ECO:0000313" key="5">
    <source>
        <dbReference type="Proteomes" id="UP000070675"/>
    </source>
</evidence>
<dbReference type="Proteomes" id="UP000070675">
    <property type="component" value="Unassembled WGS sequence"/>
</dbReference>
<evidence type="ECO:0000259" key="2">
    <source>
        <dbReference type="Pfam" id="PF13240"/>
    </source>
</evidence>
<dbReference type="RefSeq" id="WP_066305234.1">
    <property type="nucleotide sequence ID" value="NZ_KQ959491.1"/>
</dbReference>
<evidence type="ECO:0000259" key="3">
    <source>
        <dbReference type="Pfam" id="PF13421"/>
    </source>
</evidence>
<evidence type="ECO:0000259" key="1">
    <source>
        <dbReference type="Pfam" id="PF12773"/>
    </source>
</evidence>
<dbReference type="CDD" id="cd03408">
    <property type="entry name" value="SPFH_like_u1"/>
    <property type="match status" value="1"/>
</dbReference>
<dbReference type="InterPro" id="IPR033880">
    <property type="entry name" value="SPFH_YdjI"/>
</dbReference>
<feature type="domain" description="Zinc-ribbon" evidence="2">
    <location>
        <begin position="375"/>
        <end position="396"/>
    </location>
</feature>
<keyword evidence="5" id="KW-1185">Reference proteome</keyword>
<dbReference type="Pfam" id="PF13240">
    <property type="entry name" value="Zn_Ribbon_1"/>
    <property type="match status" value="1"/>
</dbReference>
<sequence length="451" mass="49018">MGLFSSTNPKEQKHTGVVGSFSVDLIKWEPEDDVAASMIAHKFEYEDFPTGSYLIVGPSQIAIFTNNMSTGTSLDESAGQTQVSIFVGPCKIKLETGDARFAPFRNLAHKFTSGESAFHSTVYFINTTYMNELKWGTQQPILLQDPEEEVNVHVRANGLFGVHLEQVDTSIAATWARIFLQKVVGTRANFSRAEFVSFMRAKILEYVPNLLAAEMIDKRIGILRISTHLSEFSDAVFEQLKPYFEEFGLVLDNFSFHSINVPEEDLAAINEMKIQRKRDQLSAEGAAKKMDIESAARARMREREGYTYQQEQGFNVMQSAAQNEGMSSTFMGAGMGLGMGAMVGTGMGSAIGSIAENTLQSIDMATPGAVRASSCPTCQAPVEPAAKFCMSCGAKLAQEKPKATCPNCSHEVSVGAKFCSNCGSSLATTCANCGHALEPAAKFCMECGQTC</sequence>
<evidence type="ECO:0008006" key="6">
    <source>
        <dbReference type="Google" id="ProtNLM"/>
    </source>
</evidence>
<dbReference type="InterPro" id="IPR026870">
    <property type="entry name" value="Zinc_ribbon_dom"/>
</dbReference>
<comment type="caution">
    <text evidence="4">The sequence shown here is derived from an EMBL/GenBank/DDBJ whole genome shotgun (WGS) entry which is preliminary data.</text>
</comment>
<accession>A0A133XV43</accession>
<dbReference type="PANTHER" id="PTHR37826">
    <property type="entry name" value="FLOTILLIN BAND_7_5 DOMAIN PROTEIN"/>
    <property type="match status" value="1"/>
</dbReference>
<protein>
    <recommendedName>
        <fullName evidence="6">SPFH domain-containing protein</fullName>
    </recommendedName>
</protein>
<dbReference type="Pfam" id="PF13421">
    <property type="entry name" value="Band_7_1"/>
    <property type="match status" value="1"/>
</dbReference>
<organism evidence="4 5">
    <name type="scientific">Atopobium deltae</name>
    <dbReference type="NCBI Taxonomy" id="1393034"/>
    <lineage>
        <taxon>Bacteria</taxon>
        <taxon>Bacillati</taxon>
        <taxon>Actinomycetota</taxon>
        <taxon>Coriobacteriia</taxon>
        <taxon>Coriobacteriales</taxon>
        <taxon>Atopobiaceae</taxon>
        <taxon>Atopobium</taxon>
    </lineage>
</organism>
<gene>
    <name evidence="4" type="ORF">HMPREF3192_00706</name>
</gene>
<dbReference type="Pfam" id="PF12773">
    <property type="entry name" value="DZR"/>
    <property type="match status" value="1"/>
</dbReference>
<dbReference type="EMBL" id="LSCR01000011">
    <property type="protein sequence ID" value="KXB34811.1"/>
    <property type="molecule type" value="Genomic_DNA"/>
</dbReference>
<evidence type="ECO:0000313" key="4">
    <source>
        <dbReference type="EMBL" id="KXB34811.1"/>
    </source>
</evidence>
<dbReference type="AlphaFoldDB" id="A0A133XV43"/>
<dbReference type="InterPro" id="IPR025874">
    <property type="entry name" value="DZR"/>
</dbReference>
<proteinExistence type="predicted"/>
<feature type="domain" description="SPFH" evidence="3">
    <location>
        <begin position="112"/>
        <end position="271"/>
    </location>
</feature>
<reference evidence="5" key="1">
    <citation type="submission" date="2016-01" db="EMBL/GenBank/DDBJ databases">
        <authorList>
            <person name="Mitreva M."/>
            <person name="Pepin K.H."/>
            <person name="Mihindukulasuriya K.A."/>
            <person name="Fulton R."/>
            <person name="Fronick C."/>
            <person name="O'Laughlin M."/>
            <person name="Miner T."/>
            <person name="Herter B."/>
            <person name="Rosa B.A."/>
            <person name="Cordes M."/>
            <person name="Tomlinson C."/>
            <person name="Wollam A."/>
            <person name="Palsikar V.B."/>
            <person name="Mardis E.R."/>
            <person name="Wilson R.K."/>
        </authorList>
    </citation>
    <scope>NUCLEOTIDE SEQUENCE [LARGE SCALE GENOMIC DNA]</scope>
    <source>
        <strain evidence="5">DNF00019</strain>
    </source>
</reference>
<dbReference type="OrthoDB" id="3194897at2"/>
<dbReference type="PANTHER" id="PTHR37826:SF2">
    <property type="entry name" value="ZINC-RIBBON DOMAIN-CONTAINING PROTEIN"/>
    <property type="match status" value="1"/>
</dbReference>
<dbReference type="PATRIC" id="fig|1393034.3.peg.682"/>
<dbReference type="STRING" id="1393034.HMPREF3192_00706"/>
<name>A0A133XV43_9ACTN</name>